<feature type="transmembrane region" description="Helical" evidence="1">
    <location>
        <begin position="41"/>
        <end position="62"/>
    </location>
</feature>
<gene>
    <name evidence="2" type="ORF">EKX87_24535</name>
</gene>
<keyword evidence="1" id="KW-0812">Transmembrane</keyword>
<evidence type="ECO:0000313" key="2">
    <source>
        <dbReference type="EMBL" id="EAN7518404.1"/>
    </source>
</evidence>
<keyword evidence="1" id="KW-0472">Membrane</keyword>
<comment type="caution">
    <text evidence="2">The sequence shown here is derived from an EMBL/GenBank/DDBJ whole genome shotgun (WGS) entry which is preliminary data.</text>
</comment>
<proteinExistence type="predicted"/>
<dbReference type="AlphaFoldDB" id="A0A5T3RIW8"/>
<evidence type="ECO:0000256" key="1">
    <source>
        <dbReference type="SAM" id="Phobius"/>
    </source>
</evidence>
<organism evidence="2">
    <name type="scientific">Salmonella enterica</name>
    <name type="common">Salmonella choleraesuis</name>
    <dbReference type="NCBI Taxonomy" id="28901"/>
    <lineage>
        <taxon>Bacteria</taxon>
        <taxon>Pseudomonadati</taxon>
        <taxon>Pseudomonadota</taxon>
        <taxon>Gammaproteobacteria</taxon>
        <taxon>Enterobacterales</taxon>
        <taxon>Enterobacteriaceae</taxon>
        <taxon>Salmonella</taxon>
    </lineage>
</organism>
<name>A0A5T3RIW8_SALER</name>
<accession>A0A5T3RIW8</accession>
<dbReference type="EMBL" id="AACZBH010000110">
    <property type="protein sequence ID" value="EAN7518404.1"/>
    <property type="molecule type" value="Genomic_DNA"/>
</dbReference>
<protein>
    <submittedName>
        <fullName evidence="2">Uncharacterized protein</fullName>
    </submittedName>
</protein>
<sequence>MARLLPFLNIDTVLMFFLSRADGYVEHIRNVHSTGCVHMSSIYICFGYVYIWHMQMVGIWIYKA</sequence>
<keyword evidence="1" id="KW-1133">Transmembrane helix</keyword>
<reference evidence="2" key="1">
    <citation type="submission" date="2018-12" db="EMBL/GenBank/DDBJ databases">
        <authorList>
            <consortium name="PulseNet: The National Subtyping Network for Foodborne Disease Surveillance"/>
            <person name="Tarr C.L."/>
            <person name="Trees E."/>
            <person name="Katz L.S."/>
            <person name="Carleton-Romer H.A."/>
            <person name="Stroika S."/>
            <person name="Kucerova Z."/>
            <person name="Roache K.F."/>
            <person name="Sabol A.L."/>
            <person name="Besser J."/>
            <person name="Gerner-Smidt P."/>
        </authorList>
    </citation>
    <scope>NUCLEOTIDE SEQUENCE</scope>
    <source>
        <strain evidence="2">PNUSAS064340</strain>
    </source>
</reference>